<reference evidence="9" key="1">
    <citation type="submission" date="2021-06" db="EMBL/GenBank/DDBJ databases">
        <authorList>
            <person name="Kallberg Y."/>
            <person name="Tangrot J."/>
            <person name="Rosling A."/>
        </authorList>
    </citation>
    <scope>NUCLEOTIDE SEQUENCE</scope>
    <source>
        <strain evidence="9">CL551</strain>
    </source>
</reference>
<keyword evidence="6 8" id="KW-1133">Transmembrane helix</keyword>
<feature type="transmembrane region" description="Helical" evidence="8">
    <location>
        <begin position="377"/>
        <end position="400"/>
    </location>
</feature>
<feature type="transmembrane region" description="Helical" evidence="8">
    <location>
        <begin position="31"/>
        <end position="49"/>
    </location>
</feature>
<evidence type="ECO:0000256" key="6">
    <source>
        <dbReference type="ARBA" id="ARBA00022989"/>
    </source>
</evidence>
<dbReference type="InterPro" id="IPR009447">
    <property type="entry name" value="PIGW/GWT1"/>
</dbReference>
<keyword evidence="5 8" id="KW-0812">Transmembrane</keyword>
<evidence type="ECO:0000256" key="4">
    <source>
        <dbReference type="ARBA" id="ARBA00022502"/>
    </source>
</evidence>
<keyword evidence="10" id="KW-1185">Reference proteome</keyword>
<accession>A0A9N8Z860</accession>
<dbReference type="Proteomes" id="UP000789342">
    <property type="component" value="Unassembled WGS sequence"/>
</dbReference>
<keyword evidence="8" id="KW-0256">Endoplasmic reticulum</keyword>
<evidence type="ECO:0000256" key="3">
    <source>
        <dbReference type="ARBA" id="ARBA00007559"/>
    </source>
</evidence>
<dbReference type="AlphaFoldDB" id="A0A9N8Z860"/>
<evidence type="ECO:0000256" key="1">
    <source>
        <dbReference type="ARBA" id="ARBA00004141"/>
    </source>
</evidence>
<comment type="caution">
    <text evidence="9">The sequence shown here is derived from an EMBL/GenBank/DDBJ whole genome shotgun (WGS) entry which is preliminary data.</text>
</comment>
<dbReference type="PANTHER" id="PTHR20661:SF0">
    <property type="entry name" value="PHOSPHATIDYLINOSITOL-GLYCAN BIOSYNTHESIS CLASS W PROTEIN"/>
    <property type="match status" value="1"/>
</dbReference>
<evidence type="ECO:0000313" key="10">
    <source>
        <dbReference type="Proteomes" id="UP000789342"/>
    </source>
</evidence>
<dbReference type="GO" id="GO:0006506">
    <property type="term" value="P:GPI anchor biosynthetic process"/>
    <property type="evidence" value="ECO:0007669"/>
    <property type="project" value="UniProtKB-KW"/>
</dbReference>
<keyword evidence="8" id="KW-0012">Acyltransferase</keyword>
<dbReference type="GO" id="GO:0032216">
    <property type="term" value="F:glucosaminyl-phosphatidylinositol O-acyltransferase activity"/>
    <property type="evidence" value="ECO:0007669"/>
    <property type="project" value="TreeGrafter"/>
</dbReference>
<organism evidence="9 10">
    <name type="scientific">Acaulospora morrowiae</name>
    <dbReference type="NCBI Taxonomy" id="94023"/>
    <lineage>
        <taxon>Eukaryota</taxon>
        <taxon>Fungi</taxon>
        <taxon>Fungi incertae sedis</taxon>
        <taxon>Mucoromycota</taxon>
        <taxon>Glomeromycotina</taxon>
        <taxon>Glomeromycetes</taxon>
        <taxon>Diversisporales</taxon>
        <taxon>Acaulosporaceae</taxon>
        <taxon>Acaulospora</taxon>
    </lineage>
</organism>
<feature type="transmembrane region" description="Helical" evidence="8">
    <location>
        <begin position="61"/>
        <end position="80"/>
    </location>
</feature>
<gene>
    <name evidence="9" type="ORF">AMORRO_LOCUS2382</name>
</gene>
<evidence type="ECO:0000256" key="2">
    <source>
        <dbReference type="ARBA" id="ARBA00004687"/>
    </source>
</evidence>
<proteinExistence type="inferred from homology"/>
<feature type="transmembrane region" description="Helical" evidence="8">
    <location>
        <begin position="161"/>
        <end position="182"/>
    </location>
</feature>
<feature type="transmembrane region" description="Helical" evidence="8">
    <location>
        <begin position="86"/>
        <end position="102"/>
    </location>
</feature>
<feature type="transmembrane region" description="Helical" evidence="8">
    <location>
        <begin position="194"/>
        <end position="217"/>
    </location>
</feature>
<evidence type="ECO:0000256" key="7">
    <source>
        <dbReference type="ARBA" id="ARBA00023136"/>
    </source>
</evidence>
<evidence type="ECO:0000313" key="9">
    <source>
        <dbReference type="EMBL" id="CAG8482626.1"/>
    </source>
</evidence>
<feature type="transmembrane region" description="Helical" evidence="8">
    <location>
        <begin position="486"/>
        <end position="503"/>
    </location>
</feature>
<name>A0A9N8Z860_9GLOM</name>
<protein>
    <recommendedName>
        <fullName evidence="8">GPI-anchored wall transfer protein</fullName>
        <ecNumber evidence="8">2.3.-.-</ecNumber>
    </recommendedName>
</protein>
<dbReference type="PANTHER" id="PTHR20661">
    <property type="entry name" value="PHOSPHATIDYLINOSITOL-GLYCAN BIOSYNTHESIS CLASS W PROTEIN"/>
    <property type="match status" value="1"/>
</dbReference>
<feature type="transmembrane region" description="Helical" evidence="8">
    <location>
        <begin position="267"/>
        <end position="286"/>
    </location>
</feature>
<comment type="pathway">
    <text evidence="2 8">Glycolipid biosynthesis; glycosylphosphatidylinositol-anchor biosynthesis.</text>
</comment>
<sequence>MDNYNEYDEMAYKKAKEDWVTGHEGGSMWEINSVSGVVLTSYILWAAAAKHTNIFKYSTSSIINLFLEYVLIVLPSLLACTLLADYAFYLNVLLLILTGFIIKNSSIPEDQKPQKKKKKWDKDSDDEDEKLEQLLVKGDTSDPESSGINSDNLGKKPFLSVYRSSMILLTCIAILAVDFPVFPRRFAKVESFGASLMDLGVGSFVFSSGIISAKPFLKRPENRFKPFKGQLVRAFRRSLPLLALGFIRMMMVKGVDYQEHVSEYGKHWNFFFTLGLLPILVTICRTVQKYTRFSFVGLAVAFFYQIALSWFGLQDYIQYAPRTNLVSANKEGIFSLWGYLSIFLLALDVGHYVLPLDPYYAFRPNRKHVKRPKQDKLLMLLFSWAILSWIGFIFSLALQIEVSRQMANLSYILWVVTFNTTVLSMYQTIEMVFFFNYWKTDEKAMPKIFEAINSNGLLMFLLANILTGIVNLSIRTLYVNNLVAEGILAVYMLIISAAAMLFLDNGIKIGL</sequence>
<dbReference type="OrthoDB" id="15270at2759"/>
<evidence type="ECO:0000256" key="5">
    <source>
        <dbReference type="ARBA" id="ARBA00022692"/>
    </source>
</evidence>
<dbReference type="EC" id="2.3.-.-" evidence="8"/>
<comment type="subcellular location">
    <subcellularLocation>
        <location evidence="8">Endoplasmic reticulum membrane</location>
        <topology evidence="8">Multi-pass membrane protein</topology>
    </subcellularLocation>
    <subcellularLocation>
        <location evidence="1">Membrane</location>
        <topology evidence="1">Multi-pass membrane protein</topology>
    </subcellularLocation>
</comment>
<feature type="transmembrane region" description="Helical" evidence="8">
    <location>
        <begin position="238"/>
        <end position="255"/>
    </location>
</feature>
<feature type="transmembrane region" description="Helical" evidence="8">
    <location>
        <begin position="456"/>
        <end position="474"/>
    </location>
</feature>
<dbReference type="GO" id="GO:0072659">
    <property type="term" value="P:protein localization to plasma membrane"/>
    <property type="evidence" value="ECO:0007669"/>
    <property type="project" value="TreeGrafter"/>
</dbReference>
<evidence type="ECO:0000256" key="8">
    <source>
        <dbReference type="RuleBase" id="RU280819"/>
    </source>
</evidence>
<feature type="transmembrane region" description="Helical" evidence="8">
    <location>
        <begin position="412"/>
        <end position="435"/>
    </location>
</feature>
<keyword evidence="7 8" id="KW-0472">Membrane</keyword>
<comment type="function">
    <text evidence="8">A acetyltransferase, which acetylates the inositol ring of phosphatidylinositol during biosynthesis of GPI-anchor.</text>
</comment>
<keyword evidence="4 8" id="KW-0337">GPI-anchor biosynthesis</keyword>
<feature type="transmembrane region" description="Helical" evidence="8">
    <location>
        <begin position="293"/>
        <end position="313"/>
    </location>
</feature>
<dbReference type="Pfam" id="PF06423">
    <property type="entry name" value="GWT1"/>
    <property type="match status" value="1"/>
</dbReference>
<keyword evidence="8" id="KW-0808">Transferase</keyword>
<dbReference type="PIRSF" id="PIRSF017321">
    <property type="entry name" value="GWT1"/>
    <property type="match status" value="1"/>
</dbReference>
<comment type="similarity">
    <text evidence="3 8">Belongs to the PIGW family.</text>
</comment>
<dbReference type="EMBL" id="CAJVPV010000999">
    <property type="protein sequence ID" value="CAG8482626.1"/>
    <property type="molecule type" value="Genomic_DNA"/>
</dbReference>
<feature type="transmembrane region" description="Helical" evidence="8">
    <location>
        <begin position="333"/>
        <end position="356"/>
    </location>
</feature>
<dbReference type="GO" id="GO:0005789">
    <property type="term" value="C:endoplasmic reticulum membrane"/>
    <property type="evidence" value="ECO:0007669"/>
    <property type="project" value="UniProtKB-SubCell"/>
</dbReference>